<dbReference type="FunFam" id="3.40.50.720:FF:000084">
    <property type="entry name" value="Short-chain dehydrogenase reductase"/>
    <property type="match status" value="1"/>
</dbReference>
<sequence>MGRLTGKVAIVTGAASQAEGLGNGAATAILFAREGATVVLVNRRANQAEELAARIRAEGGEAVAFAADVTEPEAVEAMAAFTVASFGRLDILHNNVGIGGRLSTPETIDLADWQRVFETNLTSALLCCRACIPRMRTGGGGAIVNVSSLAGVIGLSGSPGAVAYATTKAGLQGFTLSIAADYAAENIRANCLLVGTVNTPMVSRLGADALERRRKSVPLQTEGTGWDVGHAAVDLASDEARWVTGVMLPIDGGFLAIRQWPR</sequence>
<dbReference type="CDD" id="cd05233">
    <property type="entry name" value="SDR_c"/>
    <property type="match status" value="1"/>
</dbReference>
<dbReference type="GO" id="GO:0006633">
    <property type="term" value="P:fatty acid biosynthetic process"/>
    <property type="evidence" value="ECO:0007669"/>
    <property type="project" value="TreeGrafter"/>
</dbReference>
<dbReference type="PANTHER" id="PTHR42760:SF122">
    <property type="entry name" value="NAD(P)-BINDING PROTEIN"/>
    <property type="match status" value="1"/>
</dbReference>
<gene>
    <name evidence="2" type="ORF">E2C06_09515</name>
</gene>
<dbReference type="AlphaFoldDB" id="A0A4R5QHS6"/>
<dbReference type="InterPro" id="IPR036291">
    <property type="entry name" value="NAD(P)-bd_dom_sf"/>
</dbReference>
<dbReference type="RefSeq" id="WP_133288363.1">
    <property type="nucleotide sequence ID" value="NZ_SMSJ01000008.1"/>
</dbReference>
<dbReference type="PRINTS" id="PR00080">
    <property type="entry name" value="SDRFAMILY"/>
</dbReference>
<dbReference type="SUPFAM" id="SSF51735">
    <property type="entry name" value="NAD(P)-binding Rossmann-fold domains"/>
    <property type="match status" value="1"/>
</dbReference>
<proteinExistence type="inferred from homology"/>
<accession>A0A4R5QHS6</accession>
<dbReference type="GO" id="GO:0048038">
    <property type="term" value="F:quinone binding"/>
    <property type="evidence" value="ECO:0007669"/>
    <property type="project" value="TreeGrafter"/>
</dbReference>
<dbReference type="Gene3D" id="3.40.50.720">
    <property type="entry name" value="NAD(P)-binding Rossmann-like Domain"/>
    <property type="match status" value="1"/>
</dbReference>
<evidence type="ECO:0000313" key="2">
    <source>
        <dbReference type="EMBL" id="TDH62914.1"/>
    </source>
</evidence>
<dbReference type="EMBL" id="SMSJ01000008">
    <property type="protein sequence ID" value="TDH62914.1"/>
    <property type="molecule type" value="Genomic_DNA"/>
</dbReference>
<dbReference type="InterPro" id="IPR002347">
    <property type="entry name" value="SDR_fam"/>
</dbReference>
<dbReference type="PRINTS" id="PR00081">
    <property type="entry name" value="GDHRDH"/>
</dbReference>
<dbReference type="Pfam" id="PF13561">
    <property type="entry name" value="adh_short_C2"/>
    <property type="match status" value="1"/>
</dbReference>
<dbReference type="OrthoDB" id="9797020at2"/>
<evidence type="ECO:0000313" key="3">
    <source>
        <dbReference type="Proteomes" id="UP000295096"/>
    </source>
</evidence>
<keyword evidence="3" id="KW-1185">Reference proteome</keyword>
<protein>
    <submittedName>
        <fullName evidence="2">SDR family oxidoreductase</fullName>
    </submittedName>
</protein>
<organism evidence="2 3">
    <name type="scientific">Dankookia rubra</name>
    <dbReference type="NCBI Taxonomy" id="1442381"/>
    <lineage>
        <taxon>Bacteria</taxon>
        <taxon>Pseudomonadati</taxon>
        <taxon>Pseudomonadota</taxon>
        <taxon>Alphaproteobacteria</taxon>
        <taxon>Acetobacterales</taxon>
        <taxon>Roseomonadaceae</taxon>
        <taxon>Dankookia</taxon>
    </lineage>
</organism>
<dbReference type="Proteomes" id="UP000295096">
    <property type="component" value="Unassembled WGS sequence"/>
</dbReference>
<name>A0A4R5QHS6_9PROT</name>
<evidence type="ECO:0000256" key="1">
    <source>
        <dbReference type="ARBA" id="ARBA00006484"/>
    </source>
</evidence>
<comment type="similarity">
    <text evidence="1">Belongs to the short-chain dehydrogenases/reductases (SDR) family.</text>
</comment>
<comment type="caution">
    <text evidence="2">The sequence shown here is derived from an EMBL/GenBank/DDBJ whole genome shotgun (WGS) entry which is preliminary data.</text>
</comment>
<reference evidence="2 3" key="1">
    <citation type="journal article" date="2016" name="J. Microbiol.">
        <title>Dankookia rubra gen. nov., sp. nov., an alphaproteobacterium isolated from sediment of a shallow stream.</title>
        <authorList>
            <person name="Kim W.H."/>
            <person name="Kim D.H."/>
            <person name="Kang K."/>
            <person name="Ahn T.Y."/>
        </authorList>
    </citation>
    <scope>NUCLEOTIDE SEQUENCE [LARGE SCALE GENOMIC DNA]</scope>
    <source>
        <strain evidence="2 3">JCM30602</strain>
    </source>
</reference>
<dbReference type="PANTHER" id="PTHR42760">
    <property type="entry name" value="SHORT-CHAIN DEHYDROGENASES/REDUCTASES FAMILY MEMBER"/>
    <property type="match status" value="1"/>
</dbReference>
<dbReference type="GO" id="GO:0016616">
    <property type="term" value="F:oxidoreductase activity, acting on the CH-OH group of donors, NAD or NADP as acceptor"/>
    <property type="evidence" value="ECO:0007669"/>
    <property type="project" value="TreeGrafter"/>
</dbReference>